<dbReference type="Gene3D" id="3.30.70.330">
    <property type="match status" value="2"/>
</dbReference>
<evidence type="ECO:0000256" key="10">
    <source>
        <dbReference type="PROSITE-ProRule" id="PRU00176"/>
    </source>
</evidence>
<dbReference type="InterPro" id="IPR012677">
    <property type="entry name" value="Nucleotide-bd_a/b_plait_sf"/>
</dbReference>
<keyword evidence="8" id="KW-0508">mRNA splicing</keyword>
<dbReference type="CDD" id="cd12240">
    <property type="entry name" value="RRM_NCBP2"/>
    <property type="match status" value="1"/>
</dbReference>
<dbReference type="GO" id="GO:0005634">
    <property type="term" value="C:nucleus"/>
    <property type="evidence" value="ECO:0007669"/>
    <property type="project" value="UniProtKB-SubCell"/>
</dbReference>
<comment type="cofactor">
    <cofactor evidence="1">
        <name>Fe(2+)</name>
        <dbReference type="ChEBI" id="CHEBI:29033"/>
    </cofactor>
</comment>
<dbReference type="PROSITE" id="PS50102">
    <property type="entry name" value="RRM"/>
    <property type="match status" value="2"/>
</dbReference>
<evidence type="ECO:0000256" key="4">
    <source>
        <dbReference type="ARBA" id="ARBA00022664"/>
    </source>
</evidence>
<feature type="domain" description="RRM" evidence="12">
    <location>
        <begin position="60"/>
        <end position="131"/>
    </location>
</feature>
<evidence type="ECO:0000259" key="12">
    <source>
        <dbReference type="PROSITE" id="PS50102"/>
    </source>
</evidence>
<comment type="similarity">
    <text evidence="3">Belongs to the RRM NCBP2 family.</text>
</comment>
<evidence type="ECO:0000313" key="13">
    <source>
        <dbReference type="EMBL" id="CAF1053961.1"/>
    </source>
</evidence>
<dbReference type="GO" id="GO:0008757">
    <property type="term" value="F:S-adenosylmethionine-dependent methyltransferase activity"/>
    <property type="evidence" value="ECO:0007669"/>
    <property type="project" value="InterPro"/>
</dbReference>
<evidence type="ECO:0000256" key="2">
    <source>
        <dbReference type="ARBA" id="ARBA00004123"/>
    </source>
</evidence>
<proteinExistence type="inferred from homology"/>
<dbReference type="Proteomes" id="UP000663829">
    <property type="component" value="Unassembled WGS sequence"/>
</dbReference>
<dbReference type="SUPFAM" id="SSF54928">
    <property type="entry name" value="RNA-binding domain, RBD"/>
    <property type="match status" value="2"/>
</dbReference>
<dbReference type="Gene3D" id="2.60.120.590">
    <property type="entry name" value="Alpha-ketoglutarate-dependent dioxygenase AlkB-like"/>
    <property type="match status" value="1"/>
</dbReference>
<dbReference type="Pfam" id="PF00076">
    <property type="entry name" value="RRM_1"/>
    <property type="match status" value="2"/>
</dbReference>
<dbReference type="CDD" id="cd02440">
    <property type="entry name" value="AdoMet_MTases"/>
    <property type="match status" value="1"/>
</dbReference>
<dbReference type="InterPro" id="IPR035979">
    <property type="entry name" value="RBD_domain_sf"/>
</dbReference>
<dbReference type="InterPro" id="IPR000504">
    <property type="entry name" value="RRM_dom"/>
</dbReference>
<dbReference type="InterPro" id="IPR013216">
    <property type="entry name" value="Methyltransf_11"/>
</dbReference>
<dbReference type="SUPFAM" id="SSF53335">
    <property type="entry name" value="S-adenosyl-L-methionine-dependent methyltransferases"/>
    <property type="match status" value="1"/>
</dbReference>
<dbReference type="EMBL" id="CAJNOQ010004317">
    <property type="protein sequence ID" value="CAF1053961.1"/>
    <property type="molecule type" value="Genomic_DNA"/>
</dbReference>
<keyword evidence="7" id="KW-0943">RNA-mediated gene silencing</keyword>
<gene>
    <name evidence="13" type="ORF">GPM918_LOCUS16431</name>
    <name evidence="14" type="ORF">SRO942_LOCUS16431</name>
</gene>
<evidence type="ECO:0000256" key="7">
    <source>
        <dbReference type="ARBA" id="ARBA00023158"/>
    </source>
</evidence>
<dbReference type="Proteomes" id="UP000681722">
    <property type="component" value="Unassembled WGS sequence"/>
</dbReference>
<accession>A0A814KT05</accession>
<dbReference type="PANTHER" id="PTHR18847:SF0">
    <property type="entry name" value="NUCLEAR CAP-BINDING PROTEIN SUBUNIT 2"/>
    <property type="match status" value="1"/>
</dbReference>
<dbReference type="PANTHER" id="PTHR18847">
    <property type="entry name" value="20 KD NUCLEAR CAP BINDING PROTEIN"/>
    <property type="match status" value="1"/>
</dbReference>
<evidence type="ECO:0000256" key="8">
    <source>
        <dbReference type="ARBA" id="ARBA00023187"/>
    </source>
</evidence>
<dbReference type="FunFam" id="3.30.70.330:FF:000128">
    <property type="entry name" value="Nuclear cap-binding protein subunit 2"/>
    <property type="match status" value="1"/>
</dbReference>
<reference evidence="13" key="1">
    <citation type="submission" date="2021-02" db="EMBL/GenBank/DDBJ databases">
        <authorList>
            <person name="Nowell W R."/>
        </authorList>
    </citation>
    <scope>NUCLEOTIDE SEQUENCE</scope>
</reference>
<feature type="compositionally biased region" description="Basic and acidic residues" evidence="11">
    <location>
        <begin position="691"/>
        <end position="701"/>
    </location>
</feature>
<dbReference type="InterPro" id="IPR037151">
    <property type="entry name" value="AlkB-like_sf"/>
</dbReference>
<dbReference type="OrthoDB" id="271595at2759"/>
<dbReference type="InterPro" id="IPR029063">
    <property type="entry name" value="SAM-dependent_MTases_sf"/>
</dbReference>
<dbReference type="SMART" id="SM00360">
    <property type="entry name" value="RRM"/>
    <property type="match status" value="2"/>
</dbReference>
<dbReference type="Gene3D" id="3.40.50.150">
    <property type="entry name" value="Vaccinia Virus protein VP39"/>
    <property type="match status" value="1"/>
</dbReference>
<keyword evidence="9" id="KW-0539">Nucleus</keyword>
<dbReference type="GO" id="GO:0045292">
    <property type="term" value="P:mRNA cis splicing, via spliceosome"/>
    <property type="evidence" value="ECO:0007669"/>
    <property type="project" value="InterPro"/>
</dbReference>
<dbReference type="InterPro" id="IPR034148">
    <property type="entry name" value="NCBP2_RRM"/>
</dbReference>
<evidence type="ECO:0000256" key="3">
    <source>
        <dbReference type="ARBA" id="ARBA00010725"/>
    </source>
</evidence>
<dbReference type="AlphaFoldDB" id="A0A814KT05"/>
<evidence type="ECO:0000256" key="6">
    <source>
        <dbReference type="ARBA" id="ARBA00023004"/>
    </source>
</evidence>
<evidence type="ECO:0000313" key="15">
    <source>
        <dbReference type="Proteomes" id="UP000663829"/>
    </source>
</evidence>
<feature type="region of interest" description="Disordered" evidence="11">
    <location>
        <begin position="683"/>
        <end position="725"/>
    </location>
</feature>
<keyword evidence="15" id="KW-1185">Reference proteome</keyword>
<evidence type="ECO:0000313" key="14">
    <source>
        <dbReference type="EMBL" id="CAF3823198.1"/>
    </source>
</evidence>
<feature type="compositionally biased region" description="Basic and acidic residues" evidence="11">
    <location>
        <begin position="716"/>
        <end position="725"/>
    </location>
</feature>
<dbReference type="GO" id="GO:0005846">
    <property type="term" value="C:nuclear cap binding complex"/>
    <property type="evidence" value="ECO:0007669"/>
    <property type="project" value="InterPro"/>
</dbReference>
<evidence type="ECO:0000256" key="5">
    <source>
        <dbReference type="ARBA" id="ARBA00022884"/>
    </source>
</evidence>
<feature type="domain" description="RRM" evidence="12">
    <location>
        <begin position="597"/>
        <end position="675"/>
    </location>
</feature>
<keyword evidence="6" id="KW-0408">Iron</keyword>
<dbReference type="GO" id="GO:0000339">
    <property type="term" value="F:RNA cap binding"/>
    <property type="evidence" value="ECO:0007669"/>
    <property type="project" value="InterPro"/>
</dbReference>
<organism evidence="13 15">
    <name type="scientific">Didymodactylos carnosus</name>
    <dbReference type="NCBI Taxonomy" id="1234261"/>
    <lineage>
        <taxon>Eukaryota</taxon>
        <taxon>Metazoa</taxon>
        <taxon>Spiralia</taxon>
        <taxon>Gnathifera</taxon>
        <taxon>Rotifera</taxon>
        <taxon>Eurotatoria</taxon>
        <taxon>Bdelloidea</taxon>
        <taxon>Philodinida</taxon>
        <taxon>Philodinidae</taxon>
        <taxon>Didymodactylos</taxon>
    </lineage>
</organism>
<name>A0A814KT05_9BILA</name>
<dbReference type="EMBL" id="CAJOBC010004317">
    <property type="protein sequence ID" value="CAF3823198.1"/>
    <property type="molecule type" value="Genomic_DNA"/>
</dbReference>
<comment type="caution">
    <text evidence="13">The sequence shown here is derived from an EMBL/GenBank/DDBJ whole genome shotgun (WGS) entry which is preliminary data.</text>
</comment>
<dbReference type="GO" id="GO:0031047">
    <property type="term" value="P:regulatory ncRNA-mediated gene silencing"/>
    <property type="evidence" value="ECO:0007669"/>
    <property type="project" value="UniProtKB-KW"/>
</dbReference>
<evidence type="ECO:0000256" key="11">
    <source>
        <dbReference type="SAM" id="MobiDB-lite"/>
    </source>
</evidence>
<sequence length="725" mass="83294">MNADSFIPRISFHSSDEKNQTAIISLESLDSGQTIDKKLTEYLNILERMDGITTSNELTQFLFVGNAGIQTHVSKESLIEIFQPFGQIIDILMPIGRPYSFIIYENKESGKEAIEQCNARSYPIGINQSNVTFYMAYVSNVPSISLNSTSYPKGLTLIENFIDDNEEKELLKLIEIDPVVQNEDHRNNRRHRRGIHYGYEFRYATNDVDTSKPLKKTIPQECQSVIHRAWILGYIKEKPDQLTVNCYEPGQVSDFRIVPRNSDIIMTDEGQVTIVPRLYRVSFTFRKVSQHQNTRQVLPVLPKSDLDAAQLEQNYVHKIYDKIADNFSHTRHSAWPGVVEFLGKFTTGSIILDVGCGNGKYMNIRNDLFMIGCDRSIGLLQICRQRNFQVFLSDCMNIPVPTNFFDGAICIAVLHHISTPERRLIALREIVRLLRPGGEVLITVWAKEQTLEDKKSFYIDNNANRKNKCHHHKTSEKKSLVCPVNDSLTKDSPIETYEDDTLSVHKSRTEFQRSDCLVSWTKVKENQQLLRYYHVYGQGELEHLIGHIVEILVMMSVSSAVAALPFLIQKSVSLSLYRDQQFKGSRTEQEKRLLQSTTLYIGNLSFFTTEEQIHELFSRAGDVKRIIMGLDRATKTPCGFCFVEYYTRKDAENGMRYINGTRLDDRIIRTDWDAGFVEGRQYGRGRSGGQVRDEFRKDYDPGRGGFGKRFQNLPMDDEKTGHLRE</sequence>
<protein>
    <recommendedName>
        <fullName evidence="12">RRM domain-containing protein</fullName>
    </recommendedName>
</protein>
<evidence type="ECO:0000256" key="9">
    <source>
        <dbReference type="ARBA" id="ARBA00023242"/>
    </source>
</evidence>
<comment type="subcellular location">
    <subcellularLocation>
        <location evidence="2">Nucleus</location>
    </subcellularLocation>
</comment>
<evidence type="ECO:0000256" key="1">
    <source>
        <dbReference type="ARBA" id="ARBA00001954"/>
    </source>
</evidence>
<dbReference type="Pfam" id="PF08241">
    <property type="entry name" value="Methyltransf_11"/>
    <property type="match status" value="1"/>
</dbReference>
<keyword evidence="5 10" id="KW-0694">RNA-binding</keyword>
<dbReference type="SUPFAM" id="SSF51197">
    <property type="entry name" value="Clavaminate synthase-like"/>
    <property type="match status" value="1"/>
</dbReference>
<keyword evidence="4" id="KW-0507">mRNA processing</keyword>
<dbReference type="InterPro" id="IPR027157">
    <property type="entry name" value="NCBP2"/>
</dbReference>